<dbReference type="Pfam" id="PF14716">
    <property type="entry name" value="HHH_8"/>
    <property type="match status" value="1"/>
</dbReference>
<dbReference type="FunFam" id="3.30.210.10:FF:000005">
    <property type="entry name" value="DNA polymerase IV"/>
    <property type="match status" value="1"/>
</dbReference>
<proteinExistence type="inferred from homology"/>
<feature type="compositionally biased region" description="Basic and acidic residues" evidence="12">
    <location>
        <begin position="225"/>
        <end position="243"/>
    </location>
</feature>
<dbReference type="Gene3D" id="3.30.210.10">
    <property type="entry name" value="DNA polymerase, thumb domain"/>
    <property type="match status" value="1"/>
</dbReference>
<dbReference type="InterPro" id="IPR018944">
    <property type="entry name" value="DNA_pol_lambd_fingers_domain"/>
</dbReference>
<dbReference type="EMBL" id="JAGHQM010000032">
    <property type="protein sequence ID" value="KAH0566131.1"/>
    <property type="molecule type" value="Genomic_DNA"/>
</dbReference>
<dbReference type="PANTHER" id="PTHR11276">
    <property type="entry name" value="DNA POLYMERASE TYPE-X FAMILY MEMBER"/>
    <property type="match status" value="1"/>
</dbReference>
<sequence length="689" mass="77492">MSQPISLNPKFRQAAEGAGKRSATLSLNNLPPVFVLPTHLTPPELHVLEEKIARLGAPLTHDVAEAKIVIGKVETKRRAEFELRCRRLWTDDITKQVPARDVNPLPKKRRKLEAPQDITQKTVIRIDDSTESEDESQQFRQNSGVPEQEPILEVSGVRDSVKVLTLKWLNDSLEAGEALPMCRYTVYEGRPKERPAGSGTPAQVVDSNVARTSSSPTGSRIVPYSRDDRAGPILERAKADTRSSGRHPRSATGLFASKSHPRAHTRYGPPARNERMTGSPKLLRRTTSEHDESLISDLPEMPSWVKENKKYACERLTPINPPNIAFIDQLKKIRLSRVLTIDEVGVRAYSTSIASLAAYPYPLTSTNEVLALPGCDAKIAHLFHEWKANGQIQVIEDVETDPALRVLQLFYEIWGVGATTAREFYYDNGWRDLDDIVEHGWDSLSRVQQIGVKYFEELQQKISRQEVESIAEIIAQHARKVRDDGIEYCIVGGYRRGKQESGDVDVILSHRDEIQTLGLIRDVVASLETDGWITHTLLIAMGGTKRDQQPIPAWRPGGGHGFDTLDKALVVWQDIDFPHLSSSQMSGKPKNPNLHRRVDIIVSPWRTVGCAIVGWTGATTFERDLRRYAKNVKGWKFDSSGIRIRVTGEIVNLELGENGEQAATWQEAEKRVFKGFGLEWREPWERCTE</sequence>
<gene>
    <name evidence="14" type="ORF">GP486_000461</name>
</gene>
<evidence type="ECO:0000256" key="2">
    <source>
        <dbReference type="ARBA" id="ARBA00008323"/>
    </source>
</evidence>
<dbReference type="Proteomes" id="UP000750711">
    <property type="component" value="Unassembled WGS sequence"/>
</dbReference>
<evidence type="ECO:0000256" key="4">
    <source>
        <dbReference type="ARBA" id="ARBA00022695"/>
    </source>
</evidence>
<dbReference type="Pfam" id="PF10391">
    <property type="entry name" value="DNA_pol_lambd_f"/>
    <property type="match status" value="1"/>
</dbReference>
<dbReference type="PANTHER" id="PTHR11276:SF29">
    <property type="entry name" value="DNA POLYMERASE TYPE-X FAMILY PROTEIN POL4"/>
    <property type="match status" value="1"/>
</dbReference>
<dbReference type="GO" id="GO:0003677">
    <property type="term" value="F:DNA binding"/>
    <property type="evidence" value="ECO:0007669"/>
    <property type="project" value="UniProtKB-UniRule"/>
</dbReference>
<accession>A0A9P8RTL8</accession>
<evidence type="ECO:0000313" key="14">
    <source>
        <dbReference type="EMBL" id="KAH0566131.1"/>
    </source>
</evidence>
<name>A0A9P8RTL8_9PEZI</name>
<dbReference type="InterPro" id="IPR002008">
    <property type="entry name" value="DNA_pol_X_beta-like"/>
</dbReference>
<dbReference type="InterPro" id="IPR022312">
    <property type="entry name" value="DNA_pol_X"/>
</dbReference>
<protein>
    <recommendedName>
        <fullName evidence="11">DNA polymerase</fullName>
        <ecNumber evidence="11">2.7.7.7</ecNumber>
    </recommendedName>
</protein>
<dbReference type="Pfam" id="PF14791">
    <property type="entry name" value="DNA_pol_B_thumb"/>
    <property type="match status" value="1"/>
</dbReference>
<dbReference type="AlphaFoldDB" id="A0A9P8RTL8"/>
<comment type="catalytic activity">
    <reaction evidence="10 11">
        <text>DNA(n) + a 2'-deoxyribonucleoside 5'-triphosphate = DNA(n+1) + diphosphate</text>
        <dbReference type="Rhea" id="RHEA:22508"/>
        <dbReference type="Rhea" id="RHEA-COMP:17339"/>
        <dbReference type="Rhea" id="RHEA-COMP:17340"/>
        <dbReference type="ChEBI" id="CHEBI:33019"/>
        <dbReference type="ChEBI" id="CHEBI:61560"/>
        <dbReference type="ChEBI" id="CHEBI:173112"/>
        <dbReference type="EC" id="2.7.7.7"/>
    </reaction>
</comment>
<dbReference type="InterPro" id="IPR028207">
    <property type="entry name" value="DNA_pol_B_palm_palm"/>
</dbReference>
<dbReference type="FunFam" id="1.10.150.110:FF:000005">
    <property type="entry name" value="DNA polymerase POL4"/>
    <property type="match status" value="1"/>
</dbReference>
<dbReference type="SUPFAM" id="SSF47802">
    <property type="entry name" value="DNA polymerase beta, N-terminal domain-like"/>
    <property type="match status" value="1"/>
</dbReference>
<dbReference type="GO" id="GO:0046872">
    <property type="term" value="F:metal ion binding"/>
    <property type="evidence" value="ECO:0007669"/>
    <property type="project" value="UniProtKB-UniRule"/>
</dbReference>
<evidence type="ECO:0000256" key="7">
    <source>
        <dbReference type="ARBA" id="ARBA00022932"/>
    </source>
</evidence>
<feature type="domain" description="DNA-directed DNA polymerase X" evidence="13">
    <location>
        <begin position="320"/>
        <end position="687"/>
    </location>
</feature>
<dbReference type="GO" id="GO:0005634">
    <property type="term" value="C:nucleus"/>
    <property type="evidence" value="ECO:0007669"/>
    <property type="project" value="UniProtKB-SubCell"/>
</dbReference>
<evidence type="ECO:0000256" key="1">
    <source>
        <dbReference type="ARBA" id="ARBA00004123"/>
    </source>
</evidence>
<evidence type="ECO:0000256" key="8">
    <source>
        <dbReference type="ARBA" id="ARBA00023204"/>
    </source>
</evidence>
<dbReference type="InterPro" id="IPR029398">
    <property type="entry name" value="PolB_thumb"/>
</dbReference>
<dbReference type="SUPFAM" id="SSF81585">
    <property type="entry name" value="PsbU/PolX domain-like"/>
    <property type="match status" value="1"/>
</dbReference>
<dbReference type="Gene3D" id="1.10.150.20">
    <property type="entry name" value="5' to 3' exonuclease, C-terminal subdomain"/>
    <property type="match status" value="1"/>
</dbReference>
<keyword evidence="3 11" id="KW-0808">Transferase</keyword>
<evidence type="ECO:0000256" key="6">
    <source>
        <dbReference type="ARBA" id="ARBA00022763"/>
    </source>
</evidence>
<keyword evidence="9 11" id="KW-0539">Nucleus</keyword>
<comment type="caution">
    <text evidence="14">The sequence shown here is derived from an EMBL/GenBank/DDBJ whole genome shotgun (WGS) entry which is preliminary data.</text>
</comment>
<evidence type="ECO:0000256" key="9">
    <source>
        <dbReference type="ARBA" id="ARBA00023242"/>
    </source>
</evidence>
<keyword evidence="4 11" id="KW-0548">Nucleotidyltransferase</keyword>
<dbReference type="GO" id="GO:0003887">
    <property type="term" value="F:DNA-directed DNA polymerase activity"/>
    <property type="evidence" value="ECO:0007669"/>
    <property type="project" value="UniProtKB-UniRule"/>
</dbReference>
<dbReference type="GO" id="GO:0006303">
    <property type="term" value="P:double-strand break repair via nonhomologous end joining"/>
    <property type="evidence" value="ECO:0007669"/>
    <property type="project" value="TreeGrafter"/>
</dbReference>
<keyword evidence="8 11" id="KW-0234">DNA repair</keyword>
<evidence type="ECO:0000256" key="3">
    <source>
        <dbReference type="ARBA" id="ARBA00022679"/>
    </source>
</evidence>
<evidence type="ECO:0000256" key="10">
    <source>
        <dbReference type="ARBA" id="ARBA00049244"/>
    </source>
</evidence>
<evidence type="ECO:0000259" key="13">
    <source>
        <dbReference type="SMART" id="SM00483"/>
    </source>
</evidence>
<dbReference type="PRINTS" id="PR00869">
    <property type="entry name" value="DNAPOLX"/>
</dbReference>
<dbReference type="SMART" id="SM00483">
    <property type="entry name" value="POLXc"/>
    <property type="match status" value="1"/>
</dbReference>
<dbReference type="CDD" id="cd00141">
    <property type="entry name" value="NT_POLXc"/>
    <property type="match status" value="1"/>
</dbReference>
<dbReference type="Gene3D" id="1.10.150.110">
    <property type="entry name" value="DNA polymerase beta, N-terminal domain-like"/>
    <property type="match status" value="1"/>
</dbReference>
<dbReference type="InterPro" id="IPR010996">
    <property type="entry name" value="HHH_MUS81"/>
</dbReference>
<reference evidence="14" key="1">
    <citation type="submission" date="2021-03" db="EMBL/GenBank/DDBJ databases">
        <title>Comparative genomics and phylogenomic investigation of the class Geoglossomycetes provide insights into ecological specialization and systematics.</title>
        <authorList>
            <person name="Melie T."/>
            <person name="Pirro S."/>
            <person name="Miller A.N."/>
            <person name="Quandt A."/>
        </authorList>
    </citation>
    <scope>NUCLEOTIDE SEQUENCE</scope>
    <source>
        <strain evidence="14">CAQ_001_2017</strain>
    </source>
</reference>
<comment type="similarity">
    <text evidence="2 11">Belongs to the DNA polymerase type-X family.</text>
</comment>
<evidence type="ECO:0000256" key="5">
    <source>
        <dbReference type="ARBA" id="ARBA00022723"/>
    </source>
</evidence>
<keyword evidence="6 11" id="KW-0227">DNA damage</keyword>
<dbReference type="FunFam" id="1.10.150.20:FF:000010">
    <property type="entry name" value="DNA polymerase lambda"/>
    <property type="match status" value="1"/>
</dbReference>
<organism evidence="14 15">
    <name type="scientific">Trichoglossum hirsutum</name>
    <dbReference type="NCBI Taxonomy" id="265104"/>
    <lineage>
        <taxon>Eukaryota</taxon>
        <taxon>Fungi</taxon>
        <taxon>Dikarya</taxon>
        <taxon>Ascomycota</taxon>
        <taxon>Pezizomycotina</taxon>
        <taxon>Geoglossomycetes</taxon>
        <taxon>Geoglossales</taxon>
        <taxon>Geoglossaceae</taxon>
        <taxon>Trichoglossum</taxon>
    </lineage>
</organism>
<comment type="function">
    <text evidence="11">DNA polymerase that functions in several pathways of DNA repair. Involved in base excision repair (BER) responsible for repair of lesions that give rise to abasic (AP) sites in DNA. Also contributes to DNA double-strand break repair by non-homologous end joining and homologous recombination. Has both template-dependent and template-independent (terminal transferase) DNA polymerase activities. Has also a 5'-deoxyribose-5-phosphate lyase (dRP lyase) activity.</text>
</comment>
<keyword evidence="5" id="KW-0479">Metal-binding</keyword>
<evidence type="ECO:0000313" key="15">
    <source>
        <dbReference type="Proteomes" id="UP000750711"/>
    </source>
</evidence>
<dbReference type="InterPro" id="IPR002054">
    <property type="entry name" value="DNA-dir_DNA_pol_X"/>
</dbReference>
<feature type="compositionally biased region" description="Polar residues" evidence="12">
    <location>
        <begin position="205"/>
        <end position="218"/>
    </location>
</feature>
<feature type="region of interest" description="Disordered" evidence="12">
    <location>
        <begin position="191"/>
        <end position="277"/>
    </location>
</feature>
<evidence type="ECO:0000256" key="11">
    <source>
        <dbReference type="RuleBase" id="RU366014"/>
    </source>
</evidence>
<keyword evidence="7 11" id="KW-0239">DNA-directed DNA polymerase</keyword>
<dbReference type="PRINTS" id="PR00870">
    <property type="entry name" value="DNAPOLXBETA"/>
</dbReference>
<evidence type="ECO:0000256" key="12">
    <source>
        <dbReference type="SAM" id="MobiDB-lite"/>
    </source>
</evidence>
<dbReference type="EC" id="2.7.7.7" evidence="11"/>
<feature type="region of interest" description="Disordered" evidence="12">
    <location>
        <begin position="127"/>
        <end position="152"/>
    </location>
</feature>
<dbReference type="InterPro" id="IPR043519">
    <property type="entry name" value="NT_sf"/>
</dbReference>
<dbReference type="InterPro" id="IPR027421">
    <property type="entry name" value="DNA_pol_lamdba_lyase_dom_sf"/>
</dbReference>
<comment type="subcellular location">
    <subcellularLocation>
        <location evidence="1 11">Nucleus</location>
    </subcellularLocation>
</comment>
<dbReference type="Gene3D" id="3.30.460.10">
    <property type="entry name" value="Beta Polymerase, domain 2"/>
    <property type="match status" value="1"/>
</dbReference>
<dbReference type="Pfam" id="PF14792">
    <property type="entry name" value="DNA_pol_B_palm"/>
    <property type="match status" value="1"/>
</dbReference>
<dbReference type="InterPro" id="IPR037160">
    <property type="entry name" value="DNA_Pol_thumb_sf"/>
</dbReference>
<keyword evidence="15" id="KW-1185">Reference proteome</keyword>
<dbReference type="SUPFAM" id="SSF81301">
    <property type="entry name" value="Nucleotidyltransferase"/>
    <property type="match status" value="1"/>
</dbReference>